<dbReference type="InterPro" id="IPR053196">
    <property type="entry name" value="Lipoprotein_YbaY-like"/>
</dbReference>
<evidence type="ECO:0008006" key="3">
    <source>
        <dbReference type="Google" id="ProtNLM"/>
    </source>
</evidence>
<dbReference type="PANTHER" id="PTHR38013:SF1">
    <property type="entry name" value="GLYCOPROTEIN_POLYSACCHARIDE METABOLISM"/>
    <property type="match status" value="1"/>
</dbReference>
<organism evidence="1 2">
    <name type="scientific">Pseudomonas floridensis</name>
    <dbReference type="NCBI Taxonomy" id="1958950"/>
    <lineage>
        <taxon>Bacteria</taxon>
        <taxon>Pseudomonadati</taxon>
        <taxon>Pseudomonadota</taxon>
        <taxon>Gammaproteobacteria</taxon>
        <taxon>Pseudomonadales</taxon>
        <taxon>Pseudomonadaceae</taxon>
        <taxon>Pseudomonas</taxon>
    </lineage>
</organism>
<comment type="caution">
    <text evidence="1">The sequence shown here is derived from an EMBL/GenBank/DDBJ whole genome shotgun (WGS) entry which is preliminary data.</text>
</comment>
<dbReference type="STRING" id="1958950.BZK31_18875"/>
<dbReference type="AlphaFoldDB" id="A0A1X0N441"/>
<name>A0A1X0N441_9PSED</name>
<reference evidence="2" key="1">
    <citation type="submission" date="2017-02" db="EMBL/GenBank/DDBJ databases">
        <title>Pseudomonas floridae sp. nov., a novel pathogenic bacterial species isolated from tomato.</title>
        <authorList>
            <person name="Timilsina S."/>
            <person name="Vallad G.E."/>
            <person name="Jones J.B."/>
        </authorList>
    </citation>
    <scope>NUCLEOTIDE SEQUENCE [LARGE SCALE GENOMIC DNA]</scope>
    <source>
        <strain evidence="2">GEV388</strain>
    </source>
</reference>
<evidence type="ECO:0000313" key="1">
    <source>
        <dbReference type="EMBL" id="ORC57599.1"/>
    </source>
</evidence>
<proteinExistence type="predicted"/>
<dbReference type="RefSeq" id="WP_083184449.1">
    <property type="nucleotide sequence ID" value="NZ_CBCRZR010000001.1"/>
</dbReference>
<dbReference type="InterPro" id="IPR039366">
    <property type="entry name" value="Pilotin"/>
</dbReference>
<dbReference type="Pfam" id="PF09619">
    <property type="entry name" value="YscW"/>
    <property type="match status" value="1"/>
</dbReference>
<dbReference type="OrthoDB" id="5348860at2"/>
<keyword evidence="2" id="KW-1185">Reference proteome</keyword>
<dbReference type="Proteomes" id="UP000192815">
    <property type="component" value="Unassembled WGS sequence"/>
</dbReference>
<dbReference type="PANTHER" id="PTHR38013">
    <property type="entry name" value="GLYCOPROTEIN/POLYSACCHARIDE METABOLISM"/>
    <property type="match status" value="1"/>
</dbReference>
<gene>
    <name evidence="1" type="ORF">BZK31_18875</name>
</gene>
<sequence length="116" mass="12832">MSSEPLVRLQGDVYYLPRITLPKGCTLTVTLNDISLADAFADVVAVSKTEITRQVPLPFELGYVADRYPVPGHTYALSARIEHDGRLIWADDTVHPVVLTGEDQSGLKIKVIQVER</sequence>
<protein>
    <recommendedName>
        <fullName evidence="3">Lipoprotein</fullName>
    </recommendedName>
</protein>
<evidence type="ECO:0000313" key="2">
    <source>
        <dbReference type="Proteomes" id="UP000192815"/>
    </source>
</evidence>
<accession>A0A1X0N441</accession>
<dbReference type="EMBL" id="MUIO01000076">
    <property type="protein sequence ID" value="ORC57599.1"/>
    <property type="molecule type" value="Genomic_DNA"/>
</dbReference>